<evidence type="ECO:0000313" key="4">
    <source>
        <dbReference type="Proteomes" id="UP001285354"/>
    </source>
</evidence>
<feature type="compositionally biased region" description="Low complexity" evidence="1">
    <location>
        <begin position="21"/>
        <end position="57"/>
    </location>
</feature>
<evidence type="ECO:0000256" key="2">
    <source>
        <dbReference type="SAM" id="Phobius"/>
    </source>
</evidence>
<feature type="region of interest" description="Disordered" evidence="1">
    <location>
        <begin position="20"/>
        <end position="67"/>
    </location>
</feature>
<feature type="region of interest" description="Disordered" evidence="1">
    <location>
        <begin position="113"/>
        <end position="138"/>
    </location>
</feature>
<accession>A0AAD9SXY6</accession>
<feature type="compositionally biased region" description="Polar residues" evidence="1">
    <location>
        <begin position="116"/>
        <end position="132"/>
    </location>
</feature>
<comment type="caution">
    <text evidence="3">The sequence shown here is derived from an EMBL/GenBank/DDBJ whole genome shotgun (WGS) entry which is preliminary data.</text>
</comment>
<feature type="region of interest" description="Disordered" evidence="1">
    <location>
        <begin position="182"/>
        <end position="207"/>
    </location>
</feature>
<dbReference type="Proteomes" id="UP001285354">
    <property type="component" value="Unassembled WGS sequence"/>
</dbReference>
<keyword evidence="2" id="KW-0812">Transmembrane</keyword>
<evidence type="ECO:0000313" key="3">
    <source>
        <dbReference type="EMBL" id="KAK2625169.1"/>
    </source>
</evidence>
<dbReference type="EMBL" id="JAUBYV010000008">
    <property type="protein sequence ID" value="KAK2625169.1"/>
    <property type="molecule type" value="Genomic_DNA"/>
</dbReference>
<proteinExistence type="predicted"/>
<feature type="transmembrane region" description="Helical" evidence="2">
    <location>
        <begin position="77"/>
        <end position="102"/>
    </location>
</feature>
<reference evidence="3" key="1">
    <citation type="submission" date="2023-06" db="EMBL/GenBank/DDBJ databases">
        <title>Draft genome of Marssonina rosae.</title>
        <authorList>
            <person name="Cheng Q."/>
        </authorList>
    </citation>
    <scope>NUCLEOTIDE SEQUENCE</scope>
    <source>
        <strain evidence="3">R4</strain>
    </source>
</reference>
<sequence length="207" mass="21835">MSFPTSLPPFFSEKFSFITRPSPSSGSTSSPAPLDQNSVTVTSTSSSYTSSASQSGSPGHHKDGAFDRLPSGTKAGIGISIAAGVLVIILFSVWFSCGCCGLRARSRKRHAEVTRASESSNQHLVPLSNIQNGDAGAGNPPPPLYEEAVPPQHRHIAGGATQLNEEEEGVISDGKTPLSEFPFEDVVLDHSPSDGSSMSYRDRHHGL</sequence>
<keyword evidence="2" id="KW-0472">Membrane</keyword>
<evidence type="ECO:0000256" key="1">
    <source>
        <dbReference type="SAM" id="MobiDB-lite"/>
    </source>
</evidence>
<protein>
    <submittedName>
        <fullName evidence="3">Uncharacterized protein</fullName>
    </submittedName>
</protein>
<keyword evidence="2" id="KW-1133">Transmembrane helix</keyword>
<gene>
    <name evidence="3" type="ORF">QTJ16_005538</name>
</gene>
<organism evidence="3 4">
    <name type="scientific">Diplocarpon rosae</name>
    <dbReference type="NCBI Taxonomy" id="946125"/>
    <lineage>
        <taxon>Eukaryota</taxon>
        <taxon>Fungi</taxon>
        <taxon>Dikarya</taxon>
        <taxon>Ascomycota</taxon>
        <taxon>Pezizomycotina</taxon>
        <taxon>Leotiomycetes</taxon>
        <taxon>Helotiales</taxon>
        <taxon>Drepanopezizaceae</taxon>
        <taxon>Diplocarpon</taxon>
    </lineage>
</organism>
<name>A0AAD9SXY6_9HELO</name>
<dbReference type="AlphaFoldDB" id="A0AAD9SXY6"/>
<keyword evidence="4" id="KW-1185">Reference proteome</keyword>